<feature type="compositionally biased region" description="Basic and acidic residues" evidence="1">
    <location>
        <begin position="8"/>
        <end position="17"/>
    </location>
</feature>
<keyword evidence="3" id="KW-1185">Reference proteome</keyword>
<dbReference type="EMBL" id="FOWW01000004">
    <property type="protein sequence ID" value="SFQ01875.1"/>
    <property type="molecule type" value="Genomic_DNA"/>
</dbReference>
<name>A0A1I5V2Z5_9PSEU</name>
<accession>A0A1I5V2Z5</accession>
<evidence type="ECO:0000256" key="1">
    <source>
        <dbReference type="SAM" id="MobiDB-lite"/>
    </source>
</evidence>
<dbReference type="Proteomes" id="UP000198727">
    <property type="component" value="Unassembled WGS sequence"/>
</dbReference>
<dbReference type="InterPro" id="IPR011990">
    <property type="entry name" value="TPR-like_helical_dom_sf"/>
</dbReference>
<evidence type="ECO:0008006" key="4">
    <source>
        <dbReference type="Google" id="ProtNLM"/>
    </source>
</evidence>
<evidence type="ECO:0000313" key="3">
    <source>
        <dbReference type="Proteomes" id="UP000198727"/>
    </source>
</evidence>
<reference evidence="3" key="1">
    <citation type="submission" date="2016-10" db="EMBL/GenBank/DDBJ databases">
        <authorList>
            <person name="Varghese N."/>
            <person name="Submissions S."/>
        </authorList>
    </citation>
    <scope>NUCLEOTIDE SEQUENCE [LARGE SCALE GENOMIC DNA]</scope>
    <source>
        <strain evidence="3">CGMCC 4.5579</strain>
    </source>
</reference>
<dbReference type="AlphaFoldDB" id="A0A1I5V2Z5"/>
<organism evidence="2 3">
    <name type="scientific">Amycolatopsis arida</name>
    <dbReference type="NCBI Taxonomy" id="587909"/>
    <lineage>
        <taxon>Bacteria</taxon>
        <taxon>Bacillati</taxon>
        <taxon>Actinomycetota</taxon>
        <taxon>Actinomycetes</taxon>
        <taxon>Pseudonocardiales</taxon>
        <taxon>Pseudonocardiaceae</taxon>
        <taxon>Amycolatopsis</taxon>
    </lineage>
</organism>
<protein>
    <recommendedName>
        <fullName evidence="4">XRE family transcriptional regulator</fullName>
    </recommendedName>
</protein>
<sequence>MVPTAEGPHMDRSEAGTRRPRTVLEQQIRQVRRLTLNEFVDYAERFAREHDERGTLSLRHLERLVSGRGPNGKPIGRPLPATCRLLERIFGMSTEELLSPADTPTDNSGETELRRMIRASARVDDAVIALLRDQLATIRRLDRQLGALIAHQEVLTKVEQVTGLLGHSVTPRTREQLAALLSELCSLAGWQALDSGRPMDAWRLYERGKAAARESGRPAFEAYAVAEQAFVLLDIGEHTNAVDALAEATTTTGKVCSPLLRAWLSAARGEALAAAGRHTESLRAFDRAAALASAEPPGEDGPYVALDAVHLTRWRGHALALLSAPEAVDVLTAALDQLDPTFTRAETALRVDLTAAHLVRNEREQAAAVAQRAATLAAEIGSTRQQRRLFVLTDRLSSCP</sequence>
<gene>
    <name evidence="2" type="ORF">SAMN05421810_104212</name>
</gene>
<feature type="region of interest" description="Disordered" evidence="1">
    <location>
        <begin position="1"/>
        <end position="21"/>
    </location>
</feature>
<proteinExistence type="predicted"/>
<dbReference type="SUPFAM" id="SSF48452">
    <property type="entry name" value="TPR-like"/>
    <property type="match status" value="1"/>
</dbReference>
<evidence type="ECO:0000313" key="2">
    <source>
        <dbReference type="EMBL" id="SFQ01875.1"/>
    </source>
</evidence>
<dbReference type="Gene3D" id="1.25.40.10">
    <property type="entry name" value="Tetratricopeptide repeat domain"/>
    <property type="match status" value="1"/>
</dbReference>
<dbReference type="STRING" id="587909.SAMN05421810_104212"/>